<dbReference type="AlphaFoldDB" id="A0A974PQZ6"/>
<dbReference type="PRINTS" id="PR00337">
    <property type="entry name" value="LEUILEVALBP"/>
</dbReference>
<dbReference type="InterPro" id="IPR028082">
    <property type="entry name" value="Peripla_BP_I"/>
</dbReference>
<reference evidence="7 8" key="1">
    <citation type="submission" date="2020-10" db="EMBL/GenBank/DDBJ databases">
        <title>Degradation of 1,4-Dioxane by Xanthobacter sp. YN2, via a Novel Group-2 Soluble Di-Iron Monooxygenase.</title>
        <authorList>
            <person name="Ma F."/>
            <person name="Wang Y."/>
            <person name="Yang J."/>
            <person name="Guo H."/>
            <person name="Su D."/>
            <person name="Yu L."/>
        </authorList>
    </citation>
    <scope>NUCLEOTIDE SEQUENCE [LARGE SCALE GENOMIC DNA]</scope>
    <source>
        <strain evidence="7 8">YN2</strain>
    </source>
</reference>
<dbReference type="CDD" id="cd06348">
    <property type="entry name" value="PBP1_ABC_HAAT-like"/>
    <property type="match status" value="1"/>
</dbReference>
<keyword evidence="2" id="KW-0813">Transport</keyword>
<evidence type="ECO:0000256" key="4">
    <source>
        <dbReference type="ARBA" id="ARBA00022970"/>
    </source>
</evidence>
<dbReference type="PANTHER" id="PTHR30483">
    <property type="entry name" value="LEUCINE-SPECIFIC-BINDING PROTEIN"/>
    <property type="match status" value="1"/>
</dbReference>
<evidence type="ECO:0000256" key="3">
    <source>
        <dbReference type="ARBA" id="ARBA00022729"/>
    </source>
</evidence>
<comment type="similarity">
    <text evidence="1">Belongs to the leucine-binding protein family.</text>
</comment>
<feature type="domain" description="Leucine-binding protein" evidence="6">
    <location>
        <begin position="26"/>
        <end position="368"/>
    </location>
</feature>
<dbReference type="InterPro" id="IPR000709">
    <property type="entry name" value="Leu_Ile_Val-bd"/>
</dbReference>
<evidence type="ECO:0000256" key="5">
    <source>
        <dbReference type="SAM" id="SignalP"/>
    </source>
</evidence>
<organism evidence="7 8">
    <name type="scientific">Xanthobacter dioxanivorans</name>
    <dbReference type="NCBI Taxonomy" id="2528964"/>
    <lineage>
        <taxon>Bacteria</taxon>
        <taxon>Pseudomonadati</taxon>
        <taxon>Pseudomonadota</taxon>
        <taxon>Alphaproteobacteria</taxon>
        <taxon>Hyphomicrobiales</taxon>
        <taxon>Xanthobacteraceae</taxon>
        <taxon>Xanthobacter</taxon>
    </lineage>
</organism>
<dbReference type="RefSeq" id="WP_203194688.1">
    <property type="nucleotide sequence ID" value="NZ_CP063362.1"/>
</dbReference>
<feature type="chain" id="PRO_5037746075" evidence="5">
    <location>
        <begin position="24"/>
        <end position="376"/>
    </location>
</feature>
<evidence type="ECO:0000256" key="1">
    <source>
        <dbReference type="ARBA" id="ARBA00010062"/>
    </source>
</evidence>
<evidence type="ECO:0000313" key="7">
    <source>
        <dbReference type="EMBL" id="QRG07774.1"/>
    </source>
</evidence>
<name>A0A974PQZ6_9HYPH</name>
<dbReference type="InterPro" id="IPR028081">
    <property type="entry name" value="Leu-bd"/>
</dbReference>
<gene>
    <name evidence="7" type="ORF">EZH22_05170</name>
</gene>
<dbReference type="PANTHER" id="PTHR30483:SF6">
    <property type="entry name" value="PERIPLASMIC BINDING PROTEIN OF ABC TRANSPORTER FOR NATURAL AMINO ACIDS"/>
    <property type="match status" value="1"/>
</dbReference>
<dbReference type="Gene3D" id="3.40.50.2300">
    <property type="match status" value="2"/>
</dbReference>
<accession>A0A974PQZ6</accession>
<protein>
    <submittedName>
        <fullName evidence="7">ABC transporter substrate-binding protein</fullName>
    </submittedName>
</protein>
<dbReference type="GO" id="GO:0006865">
    <property type="term" value="P:amino acid transport"/>
    <property type="evidence" value="ECO:0007669"/>
    <property type="project" value="UniProtKB-KW"/>
</dbReference>
<keyword evidence="4" id="KW-0029">Amino-acid transport</keyword>
<dbReference type="SUPFAM" id="SSF53822">
    <property type="entry name" value="Periplasmic binding protein-like I"/>
    <property type="match status" value="1"/>
</dbReference>
<evidence type="ECO:0000259" key="6">
    <source>
        <dbReference type="Pfam" id="PF13458"/>
    </source>
</evidence>
<dbReference type="KEGG" id="xdi:EZH22_05170"/>
<sequence length="376" mass="38953">MHARLTALLIAVSAFGLASAASAEDVKLGIVQSTSGGSAALYGVMQKNGAELAAAEINASGKLGDIKLVPVHQDDAGDRGQTVNIFQRLINQDKVKVIFGPTLTTSAFAADPIANAAKVPVIASSNTAPGVPAIGEYIFRTSAPEAAVFPGVLAYAQKRYAPKTAAQIYGIDDVLMKAAYGVHKAAIDKAGIKILATETFQKGDVDYSAQLTKIKAANPDIIVVGGLAEETANIVRQARQLGIPQSTVFLGANAAISTKLADLAGPAAEGFLVGSGWFIDYDNPINKAFVEAYKAKYGNAPDTFAAQAHAAVTIFADAVKRAGGASDPAKLRAAIADTKDLDTVLGPFSFDKDREPVLAAKVLELKGGKFQLAPTN</sequence>
<dbReference type="Proteomes" id="UP000596427">
    <property type="component" value="Chromosome"/>
</dbReference>
<keyword evidence="8" id="KW-1185">Reference proteome</keyword>
<evidence type="ECO:0000313" key="8">
    <source>
        <dbReference type="Proteomes" id="UP000596427"/>
    </source>
</evidence>
<dbReference type="InterPro" id="IPR051010">
    <property type="entry name" value="BCAA_transport"/>
</dbReference>
<evidence type="ECO:0000256" key="2">
    <source>
        <dbReference type="ARBA" id="ARBA00022448"/>
    </source>
</evidence>
<feature type="signal peptide" evidence="5">
    <location>
        <begin position="1"/>
        <end position="23"/>
    </location>
</feature>
<dbReference type="Pfam" id="PF13458">
    <property type="entry name" value="Peripla_BP_6"/>
    <property type="match status" value="1"/>
</dbReference>
<proteinExistence type="inferred from homology"/>
<keyword evidence="3 5" id="KW-0732">Signal</keyword>
<dbReference type="EMBL" id="CP063362">
    <property type="protein sequence ID" value="QRG07774.1"/>
    <property type="molecule type" value="Genomic_DNA"/>
</dbReference>